<evidence type="ECO:0000313" key="2">
    <source>
        <dbReference type="EMBL" id="RVT92860.1"/>
    </source>
</evidence>
<evidence type="ECO:0008006" key="4">
    <source>
        <dbReference type="Google" id="ProtNLM"/>
    </source>
</evidence>
<sequence length="175" mass="18317">MAKGLWLAGALAPLLIAAQKPATDAAPVAPTQQITVGDWVVTPSKKWAVASTKNPSGSAFGVMCGPVCFAFLNPQKACDKGASYPAMMNSKAGAVLLELKCDIVDGDHFLTMPLNDVLIDTFEMGGDVRFAIPTSTGTFNISKFSLIGALTATSNIAKLTEQPEDNGPDPKKFSL</sequence>
<organism evidence="2 3">
    <name type="scientific">Sphingomonas crocodyli</name>
    <dbReference type="NCBI Taxonomy" id="1979270"/>
    <lineage>
        <taxon>Bacteria</taxon>
        <taxon>Pseudomonadati</taxon>
        <taxon>Pseudomonadota</taxon>
        <taxon>Alphaproteobacteria</taxon>
        <taxon>Sphingomonadales</taxon>
        <taxon>Sphingomonadaceae</taxon>
        <taxon>Sphingomonas</taxon>
    </lineage>
</organism>
<dbReference type="AlphaFoldDB" id="A0A437M558"/>
<dbReference type="OrthoDB" id="7596835at2"/>
<feature type="chain" id="PRO_5019252333" description="Invasion associated locus B family protein" evidence="1">
    <location>
        <begin position="26"/>
        <end position="175"/>
    </location>
</feature>
<comment type="caution">
    <text evidence="2">The sequence shown here is derived from an EMBL/GenBank/DDBJ whole genome shotgun (WGS) entry which is preliminary data.</text>
</comment>
<accession>A0A437M558</accession>
<gene>
    <name evidence="2" type="ORF">EOD43_02800</name>
</gene>
<protein>
    <recommendedName>
        <fullName evidence="4">Invasion associated locus B family protein</fullName>
    </recommendedName>
</protein>
<proteinExistence type="predicted"/>
<keyword evidence="3" id="KW-1185">Reference proteome</keyword>
<dbReference type="RefSeq" id="WP_127740890.1">
    <property type="nucleotide sequence ID" value="NZ_SACN01000001.1"/>
</dbReference>
<dbReference type="EMBL" id="SACN01000001">
    <property type="protein sequence ID" value="RVT92860.1"/>
    <property type="molecule type" value="Genomic_DNA"/>
</dbReference>
<evidence type="ECO:0000256" key="1">
    <source>
        <dbReference type="SAM" id="SignalP"/>
    </source>
</evidence>
<name>A0A437M558_9SPHN</name>
<evidence type="ECO:0000313" key="3">
    <source>
        <dbReference type="Proteomes" id="UP000282971"/>
    </source>
</evidence>
<keyword evidence="1" id="KW-0732">Signal</keyword>
<feature type="signal peptide" evidence="1">
    <location>
        <begin position="1"/>
        <end position="25"/>
    </location>
</feature>
<dbReference type="Proteomes" id="UP000282971">
    <property type="component" value="Unassembled WGS sequence"/>
</dbReference>
<reference evidence="2 3" key="1">
    <citation type="submission" date="2019-01" db="EMBL/GenBank/DDBJ databases">
        <authorList>
            <person name="Chen W.-M."/>
        </authorList>
    </citation>
    <scope>NUCLEOTIDE SEQUENCE [LARGE SCALE GENOMIC DNA]</scope>
    <source>
        <strain evidence="2 3">CCP-7</strain>
    </source>
</reference>